<reference evidence="2 3" key="1">
    <citation type="submission" date="2019-04" db="EMBL/GenBank/DDBJ databases">
        <title>Comparative genomics and transcriptomics to analyze fruiting body development in filamentous ascomycetes.</title>
        <authorList>
            <consortium name="DOE Joint Genome Institute"/>
            <person name="Lutkenhaus R."/>
            <person name="Traeger S."/>
            <person name="Breuer J."/>
            <person name="Kuo A."/>
            <person name="Lipzen A."/>
            <person name="Pangilinan J."/>
            <person name="Dilworth D."/>
            <person name="Sandor L."/>
            <person name="Poggeler S."/>
            <person name="Barry K."/>
            <person name="Grigoriev I.V."/>
            <person name="Nowrousian M."/>
        </authorList>
    </citation>
    <scope>NUCLEOTIDE SEQUENCE [LARGE SCALE GENOMIC DNA]</scope>
    <source>
        <strain evidence="2 3">CBS 389.68</strain>
    </source>
</reference>
<dbReference type="AlphaFoldDB" id="A0A4S2MN10"/>
<proteinExistence type="predicted"/>
<gene>
    <name evidence="2" type="ORF">EX30DRAFT_384819</name>
</gene>
<feature type="compositionally biased region" description="Polar residues" evidence="1">
    <location>
        <begin position="1"/>
        <end position="10"/>
    </location>
</feature>
<feature type="compositionally biased region" description="Pro residues" evidence="1">
    <location>
        <begin position="17"/>
        <end position="26"/>
    </location>
</feature>
<accession>A0A4S2MN10</accession>
<organism evidence="2 3">
    <name type="scientific">Ascodesmis nigricans</name>
    <dbReference type="NCBI Taxonomy" id="341454"/>
    <lineage>
        <taxon>Eukaryota</taxon>
        <taxon>Fungi</taxon>
        <taxon>Dikarya</taxon>
        <taxon>Ascomycota</taxon>
        <taxon>Pezizomycotina</taxon>
        <taxon>Pezizomycetes</taxon>
        <taxon>Pezizales</taxon>
        <taxon>Ascodesmidaceae</taxon>
        <taxon>Ascodesmis</taxon>
    </lineage>
</organism>
<evidence type="ECO:0000313" key="3">
    <source>
        <dbReference type="Proteomes" id="UP000298138"/>
    </source>
</evidence>
<name>A0A4S2MN10_9PEZI</name>
<evidence type="ECO:0000256" key="1">
    <source>
        <dbReference type="SAM" id="MobiDB-lite"/>
    </source>
</evidence>
<feature type="region of interest" description="Disordered" evidence="1">
    <location>
        <begin position="1"/>
        <end position="26"/>
    </location>
</feature>
<dbReference type="Proteomes" id="UP000298138">
    <property type="component" value="Unassembled WGS sequence"/>
</dbReference>
<dbReference type="EMBL" id="ML220141">
    <property type="protein sequence ID" value="TGZ78423.1"/>
    <property type="molecule type" value="Genomic_DNA"/>
</dbReference>
<sequence>MPNLPSRSHVTYSPTTTPTPSPPPTSCPTGAPLQSLYSHFTRCSLCFPPSALHIRHTLTRYQHGYGFTCSHHPNAETRIELRVWTCWACGRMNWGMLHTMCRGSGCGWRWGRECVVGWVQGGLEGYGGDLQRW</sequence>
<protein>
    <submittedName>
        <fullName evidence="2">Uncharacterized protein</fullName>
    </submittedName>
</protein>
<dbReference type="InParanoid" id="A0A4S2MN10"/>
<keyword evidence="3" id="KW-1185">Reference proteome</keyword>
<evidence type="ECO:0000313" key="2">
    <source>
        <dbReference type="EMBL" id="TGZ78423.1"/>
    </source>
</evidence>